<dbReference type="Proteomes" id="UP000676325">
    <property type="component" value="Unassembled WGS sequence"/>
</dbReference>
<keyword evidence="1" id="KW-0472">Membrane</keyword>
<protein>
    <submittedName>
        <fullName evidence="2">Uncharacterized protein</fullName>
    </submittedName>
</protein>
<evidence type="ECO:0000313" key="3">
    <source>
        <dbReference type="Proteomes" id="UP000676325"/>
    </source>
</evidence>
<sequence length="359" mass="38828">MDILTLTVAAIAWAAALAGPARWWRHGRPGSGLMFAVMTVLGTCFLLLDNSVDAALRHAVPSEQNIEVLLRDCAGMILAWCVQMLILAAAYRSEERAAAARWRTALLPAVLIAMTATFLIEFAGKPFAVDYASRWGQDGVFLLYSAIYEGYFLVALWDIRALSVRAVKIAARPSVRAGLRMIKAAAWFALVYVLAVLANLVIDRFHPATPWIIAVGTYSTLVAGLLLVAGILTPVAGIGLETAVRAPERRQQIKQLAPLARMLDASESAPLLPTQEHVTARLVELRDAARLLLPWCDGATTEATEAEVARTLANAAHARLQGKPQVHTGWSLPAWFADPKRLALVADALTTEPTEALTP</sequence>
<keyword evidence="3" id="KW-1185">Reference proteome</keyword>
<comment type="caution">
    <text evidence="2">The sequence shown here is derived from an EMBL/GenBank/DDBJ whole genome shotgun (WGS) entry which is preliminary data.</text>
</comment>
<organism evidence="2 3">
    <name type="scientific">Actinospica acidithermotolerans</name>
    <dbReference type="NCBI Taxonomy" id="2828514"/>
    <lineage>
        <taxon>Bacteria</taxon>
        <taxon>Bacillati</taxon>
        <taxon>Actinomycetota</taxon>
        <taxon>Actinomycetes</taxon>
        <taxon>Catenulisporales</taxon>
        <taxon>Actinospicaceae</taxon>
        <taxon>Actinospica</taxon>
    </lineage>
</organism>
<feature type="transmembrane region" description="Helical" evidence="1">
    <location>
        <begin position="222"/>
        <end position="244"/>
    </location>
</feature>
<keyword evidence="1" id="KW-0812">Transmembrane</keyword>
<dbReference type="EMBL" id="JAGSOH010000009">
    <property type="protein sequence ID" value="MBR7825800.1"/>
    <property type="molecule type" value="Genomic_DNA"/>
</dbReference>
<evidence type="ECO:0000313" key="2">
    <source>
        <dbReference type="EMBL" id="MBR7825800.1"/>
    </source>
</evidence>
<feature type="transmembrane region" description="Helical" evidence="1">
    <location>
        <begin position="31"/>
        <end position="48"/>
    </location>
</feature>
<feature type="transmembrane region" description="Helical" evidence="1">
    <location>
        <begin position="6"/>
        <end position="24"/>
    </location>
</feature>
<gene>
    <name evidence="2" type="ORF">KDK95_05730</name>
</gene>
<feature type="transmembrane region" description="Helical" evidence="1">
    <location>
        <begin position="184"/>
        <end position="202"/>
    </location>
</feature>
<proteinExistence type="predicted"/>
<name>A0A941E421_9ACTN</name>
<feature type="transmembrane region" description="Helical" evidence="1">
    <location>
        <begin position="140"/>
        <end position="163"/>
    </location>
</feature>
<dbReference type="RefSeq" id="WP_212516955.1">
    <property type="nucleotide sequence ID" value="NZ_JAGSOH010000009.1"/>
</dbReference>
<evidence type="ECO:0000256" key="1">
    <source>
        <dbReference type="SAM" id="Phobius"/>
    </source>
</evidence>
<keyword evidence="1" id="KW-1133">Transmembrane helix</keyword>
<feature type="transmembrane region" description="Helical" evidence="1">
    <location>
        <begin position="102"/>
        <end position="120"/>
    </location>
</feature>
<reference evidence="2" key="1">
    <citation type="submission" date="2021-04" db="EMBL/GenBank/DDBJ databases">
        <title>Genome based classification of Actinospica acidithermotolerans sp. nov., an actinobacterium isolated from an Indonesian hot spring.</title>
        <authorList>
            <person name="Kusuma A.B."/>
            <person name="Putra K.E."/>
            <person name="Nafisah S."/>
            <person name="Loh J."/>
            <person name="Nouioui I."/>
            <person name="Goodfellow M."/>
        </authorList>
    </citation>
    <scope>NUCLEOTIDE SEQUENCE</scope>
    <source>
        <strain evidence="2">MGRD01-02</strain>
    </source>
</reference>
<dbReference type="AlphaFoldDB" id="A0A941E421"/>
<accession>A0A941E421</accession>
<feature type="transmembrane region" description="Helical" evidence="1">
    <location>
        <begin position="68"/>
        <end position="90"/>
    </location>
</feature>